<name>A0AA39IZW2_ARMTA</name>
<keyword evidence="11" id="KW-0472">Membrane</keyword>
<keyword evidence="13" id="KW-1185">Reference proteome</keyword>
<evidence type="ECO:0000256" key="11">
    <source>
        <dbReference type="ARBA" id="ARBA00023136"/>
    </source>
</evidence>
<comment type="caution">
    <text evidence="12">The sequence shown here is derived from an EMBL/GenBank/DDBJ whole genome shotgun (WGS) entry which is preliminary data.</text>
</comment>
<evidence type="ECO:0000256" key="9">
    <source>
        <dbReference type="ARBA" id="ARBA00023004"/>
    </source>
</evidence>
<dbReference type="Proteomes" id="UP001175211">
    <property type="component" value="Unassembled WGS sequence"/>
</dbReference>
<evidence type="ECO:0000256" key="2">
    <source>
        <dbReference type="ARBA" id="ARBA00004167"/>
    </source>
</evidence>
<dbReference type="SUPFAM" id="SSF48264">
    <property type="entry name" value="Cytochrome P450"/>
    <property type="match status" value="1"/>
</dbReference>
<dbReference type="GO" id="GO:0004497">
    <property type="term" value="F:monooxygenase activity"/>
    <property type="evidence" value="ECO:0007669"/>
    <property type="project" value="UniProtKB-KW"/>
</dbReference>
<dbReference type="PANTHER" id="PTHR46300">
    <property type="entry name" value="P450, PUTATIVE (EUROFUNG)-RELATED-RELATED"/>
    <property type="match status" value="1"/>
</dbReference>
<dbReference type="GO" id="GO:0020037">
    <property type="term" value="F:heme binding"/>
    <property type="evidence" value="ECO:0007669"/>
    <property type="project" value="InterPro"/>
</dbReference>
<evidence type="ECO:0000313" key="12">
    <source>
        <dbReference type="EMBL" id="KAK0432746.1"/>
    </source>
</evidence>
<dbReference type="GO" id="GO:0016020">
    <property type="term" value="C:membrane"/>
    <property type="evidence" value="ECO:0007669"/>
    <property type="project" value="UniProtKB-SubCell"/>
</dbReference>
<keyword evidence="9" id="KW-0408">Iron</keyword>
<keyword evidence="5" id="KW-0812">Transmembrane</keyword>
<accession>A0AA39IZW2</accession>
<comment type="subcellular location">
    <subcellularLocation>
        <location evidence="2">Membrane</location>
        <topology evidence="2">Single-pass membrane protein</topology>
    </subcellularLocation>
</comment>
<protein>
    <recommendedName>
        <fullName evidence="14">Cytochrome P450</fullName>
    </recommendedName>
</protein>
<organism evidence="12 13">
    <name type="scientific">Armillaria tabescens</name>
    <name type="common">Ringless honey mushroom</name>
    <name type="synonym">Agaricus tabescens</name>
    <dbReference type="NCBI Taxonomy" id="1929756"/>
    <lineage>
        <taxon>Eukaryota</taxon>
        <taxon>Fungi</taxon>
        <taxon>Dikarya</taxon>
        <taxon>Basidiomycota</taxon>
        <taxon>Agaricomycotina</taxon>
        <taxon>Agaricomycetes</taxon>
        <taxon>Agaricomycetidae</taxon>
        <taxon>Agaricales</taxon>
        <taxon>Marasmiineae</taxon>
        <taxon>Physalacriaceae</taxon>
        <taxon>Desarmillaria</taxon>
    </lineage>
</organism>
<evidence type="ECO:0000256" key="8">
    <source>
        <dbReference type="ARBA" id="ARBA00023002"/>
    </source>
</evidence>
<sequence>MGTLITGGLSIVLVGNSEVWRALRKATHTMLATQLSLQHLVIQKAEAAQLMYDILRSPEAFFTHIRRYSNSVILSVLNGKRCPRYEFPEAKAFYTVNRLWNHAPEPGAHPPLDLLPFLSYLPGSWKDLASRLGHYSASCTLVYSMKAAKTTKSRYH</sequence>
<evidence type="ECO:0000256" key="7">
    <source>
        <dbReference type="ARBA" id="ARBA00022989"/>
    </source>
</evidence>
<evidence type="ECO:0000256" key="6">
    <source>
        <dbReference type="ARBA" id="ARBA00022723"/>
    </source>
</evidence>
<evidence type="ECO:0000313" key="13">
    <source>
        <dbReference type="Proteomes" id="UP001175211"/>
    </source>
</evidence>
<evidence type="ECO:0008006" key="14">
    <source>
        <dbReference type="Google" id="ProtNLM"/>
    </source>
</evidence>
<proteinExistence type="inferred from homology"/>
<dbReference type="GO" id="GO:0005506">
    <property type="term" value="F:iron ion binding"/>
    <property type="evidence" value="ECO:0007669"/>
    <property type="project" value="InterPro"/>
</dbReference>
<keyword evidence="8" id="KW-0560">Oxidoreductase</keyword>
<keyword evidence="4" id="KW-0349">Heme</keyword>
<dbReference type="Gene3D" id="1.10.630.10">
    <property type="entry name" value="Cytochrome P450"/>
    <property type="match status" value="1"/>
</dbReference>
<dbReference type="GeneID" id="85366337"/>
<dbReference type="InterPro" id="IPR036396">
    <property type="entry name" value="Cyt_P450_sf"/>
</dbReference>
<comment type="cofactor">
    <cofactor evidence="1">
        <name>heme</name>
        <dbReference type="ChEBI" id="CHEBI:30413"/>
    </cofactor>
</comment>
<reference evidence="12" key="1">
    <citation type="submission" date="2023-06" db="EMBL/GenBank/DDBJ databases">
        <authorList>
            <consortium name="Lawrence Berkeley National Laboratory"/>
            <person name="Ahrendt S."/>
            <person name="Sahu N."/>
            <person name="Indic B."/>
            <person name="Wong-Bajracharya J."/>
            <person name="Merenyi Z."/>
            <person name="Ke H.-M."/>
            <person name="Monk M."/>
            <person name="Kocsube S."/>
            <person name="Drula E."/>
            <person name="Lipzen A."/>
            <person name="Balint B."/>
            <person name="Henrissat B."/>
            <person name="Andreopoulos B."/>
            <person name="Martin F.M."/>
            <person name="Harder C.B."/>
            <person name="Rigling D."/>
            <person name="Ford K.L."/>
            <person name="Foster G.D."/>
            <person name="Pangilinan J."/>
            <person name="Papanicolaou A."/>
            <person name="Barry K."/>
            <person name="LaButti K."/>
            <person name="Viragh M."/>
            <person name="Koriabine M."/>
            <person name="Yan M."/>
            <person name="Riley R."/>
            <person name="Champramary S."/>
            <person name="Plett K.L."/>
            <person name="Tsai I.J."/>
            <person name="Slot J."/>
            <person name="Sipos G."/>
            <person name="Plett J."/>
            <person name="Nagy L.G."/>
            <person name="Grigoriev I.V."/>
        </authorList>
    </citation>
    <scope>NUCLEOTIDE SEQUENCE</scope>
    <source>
        <strain evidence="12">CCBAS 213</strain>
    </source>
</reference>
<evidence type="ECO:0000256" key="10">
    <source>
        <dbReference type="ARBA" id="ARBA00023033"/>
    </source>
</evidence>
<dbReference type="RefSeq" id="XP_060321403.1">
    <property type="nucleotide sequence ID" value="XM_060482789.1"/>
</dbReference>
<dbReference type="InterPro" id="IPR050364">
    <property type="entry name" value="Cytochrome_P450_fung"/>
</dbReference>
<dbReference type="GO" id="GO:0016705">
    <property type="term" value="F:oxidoreductase activity, acting on paired donors, with incorporation or reduction of molecular oxygen"/>
    <property type="evidence" value="ECO:0007669"/>
    <property type="project" value="InterPro"/>
</dbReference>
<evidence type="ECO:0000256" key="5">
    <source>
        <dbReference type="ARBA" id="ARBA00022692"/>
    </source>
</evidence>
<evidence type="ECO:0000256" key="3">
    <source>
        <dbReference type="ARBA" id="ARBA00010617"/>
    </source>
</evidence>
<dbReference type="EMBL" id="JAUEPS010000273">
    <property type="protein sequence ID" value="KAK0432746.1"/>
    <property type="molecule type" value="Genomic_DNA"/>
</dbReference>
<keyword evidence="6" id="KW-0479">Metal-binding</keyword>
<comment type="similarity">
    <text evidence="3">Belongs to the cytochrome P450 family.</text>
</comment>
<evidence type="ECO:0000256" key="1">
    <source>
        <dbReference type="ARBA" id="ARBA00001971"/>
    </source>
</evidence>
<gene>
    <name evidence="12" type="ORF">EV420DRAFT_609659</name>
</gene>
<keyword evidence="10" id="KW-0503">Monooxygenase</keyword>
<evidence type="ECO:0000256" key="4">
    <source>
        <dbReference type="ARBA" id="ARBA00022617"/>
    </source>
</evidence>
<keyword evidence="7" id="KW-1133">Transmembrane helix</keyword>
<dbReference type="AlphaFoldDB" id="A0AA39IZW2"/>
<dbReference type="PANTHER" id="PTHR46300:SF2">
    <property type="entry name" value="CYTOCHROME P450 MONOOXYGENASE ALNH-RELATED"/>
    <property type="match status" value="1"/>
</dbReference>